<evidence type="ECO:0000313" key="5">
    <source>
        <dbReference type="Proteomes" id="UP001628668"/>
    </source>
</evidence>
<keyword evidence="2" id="KW-0178">Competence</keyword>
<keyword evidence="3" id="KW-0472">Membrane</keyword>
<evidence type="ECO:0000256" key="2">
    <source>
        <dbReference type="ARBA" id="ARBA00023287"/>
    </source>
</evidence>
<sequence length="142" mass="16264">MRALFKNQKGISLVELLAVLALLSMVIMLISNTHLFGQKQFSSQSDQIQHEANVRYVMNVITKEVRTAPTDKITITNNKIKTQNGEFRLQGNRFYRDDIVIEEGIAEFTIKRTGNEITIKIKSEPNEFNKTASLSTNLYIRE</sequence>
<gene>
    <name evidence="4" type="ORF">ACKA06_05995</name>
</gene>
<evidence type="ECO:0000313" key="4">
    <source>
        <dbReference type="EMBL" id="MFL8936338.1"/>
    </source>
</evidence>
<dbReference type="PROSITE" id="PS00409">
    <property type="entry name" value="PROKAR_NTER_METHYL"/>
    <property type="match status" value="1"/>
</dbReference>
<dbReference type="Pfam" id="PF07963">
    <property type="entry name" value="N_methyl"/>
    <property type="match status" value="1"/>
</dbReference>
<keyword evidence="3" id="KW-1133">Transmembrane helix</keyword>
<reference evidence="4 5" key="1">
    <citation type="submission" date="2024-12" db="EMBL/GenBank/DDBJ databases">
        <authorList>
            <person name="Li X."/>
            <person name="Zhang D."/>
        </authorList>
    </citation>
    <scope>NUCLEOTIDE SEQUENCE [LARGE SCALE GENOMIC DNA]</scope>
    <source>
        <strain evidence="4 5">JCM19602</strain>
    </source>
</reference>
<dbReference type="Proteomes" id="UP001628668">
    <property type="component" value="Unassembled WGS sequence"/>
</dbReference>
<comment type="caution">
    <text evidence="4">The sequence shown here is derived from an EMBL/GenBank/DDBJ whole genome shotgun (WGS) entry which is preliminary data.</text>
</comment>
<organism evidence="4 5">
    <name type="scientific">Rossellomorea oryzaecorticis</name>
    <dbReference type="NCBI Taxonomy" id="1396505"/>
    <lineage>
        <taxon>Bacteria</taxon>
        <taxon>Bacillati</taxon>
        <taxon>Bacillota</taxon>
        <taxon>Bacilli</taxon>
        <taxon>Bacillales</taxon>
        <taxon>Bacillaceae</taxon>
        <taxon>Rossellomorea</taxon>
    </lineage>
</organism>
<dbReference type="RefSeq" id="WP_411159264.1">
    <property type="nucleotide sequence ID" value="NZ_JBJOSA010000003.1"/>
</dbReference>
<keyword evidence="5" id="KW-1185">Reference proteome</keyword>
<comment type="subcellular location">
    <subcellularLocation>
        <location evidence="1">Cell surface</location>
    </subcellularLocation>
</comment>
<evidence type="ECO:0000256" key="1">
    <source>
        <dbReference type="ARBA" id="ARBA00004241"/>
    </source>
</evidence>
<feature type="transmembrane region" description="Helical" evidence="3">
    <location>
        <begin position="12"/>
        <end position="30"/>
    </location>
</feature>
<name>A0ABW8VLS2_9BACI</name>
<dbReference type="EMBL" id="JBJOSA010000003">
    <property type="protein sequence ID" value="MFL8936338.1"/>
    <property type="molecule type" value="Genomic_DNA"/>
</dbReference>
<evidence type="ECO:0000256" key="3">
    <source>
        <dbReference type="SAM" id="Phobius"/>
    </source>
</evidence>
<accession>A0ABW8VLS2</accession>
<protein>
    <submittedName>
        <fullName evidence="4">Prepilin-type N-terminal cleavage/methylation domain-containing protein</fullName>
    </submittedName>
</protein>
<keyword evidence="3" id="KW-0812">Transmembrane</keyword>
<dbReference type="InterPro" id="IPR012902">
    <property type="entry name" value="N_methyl_site"/>
</dbReference>
<proteinExistence type="predicted"/>